<feature type="transmembrane region" description="Helical" evidence="1">
    <location>
        <begin position="117"/>
        <end position="139"/>
    </location>
</feature>
<dbReference type="PANTHER" id="PTHR33430">
    <property type="entry name" value="MATERNAL EFFECT EMBRYO ARREST PROTEIN"/>
    <property type="match status" value="1"/>
</dbReference>
<evidence type="ECO:0000313" key="2">
    <source>
        <dbReference type="EMBL" id="KAL3752546.1"/>
    </source>
</evidence>
<feature type="transmembrane region" description="Helical" evidence="1">
    <location>
        <begin position="159"/>
        <end position="180"/>
    </location>
</feature>
<keyword evidence="3" id="KW-1185">Reference proteome</keyword>
<comment type="caution">
    <text evidence="2">The sequence shown here is derived from an EMBL/GenBank/DDBJ whole genome shotgun (WGS) entry which is preliminary data.</text>
</comment>
<name>A0ABD3LQF8_EUCGL</name>
<evidence type="ECO:0000256" key="1">
    <source>
        <dbReference type="SAM" id="Phobius"/>
    </source>
</evidence>
<accession>A0ABD3LQF8</accession>
<evidence type="ECO:0008006" key="4">
    <source>
        <dbReference type="Google" id="ProtNLM"/>
    </source>
</evidence>
<keyword evidence="1" id="KW-1133">Transmembrane helix</keyword>
<dbReference type="PANTHER" id="PTHR33430:SF1">
    <property type="entry name" value="PGG DOMAIN-CONTAINING PROTEIN"/>
    <property type="match status" value="1"/>
</dbReference>
<evidence type="ECO:0000313" key="3">
    <source>
        <dbReference type="Proteomes" id="UP001634007"/>
    </source>
</evidence>
<keyword evidence="1" id="KW-0812">Transmembrane</keyword>
<sequence>MGDMDHAYERLKEAVGVHQKALDDLVSMNSLFTAVVFVGLAFASVGQQNIEGNKQCEQGVHLARRLNEVISFACYLLSSLMAKALKTHFFTYLKNPHKDPANIQNITNTFKSRPKKALTGTLFTLSALTSIIGGVFLLYSMVNMIQLRLGKVACKGIETIHAVSTLIAVNSLVPVIYVPFVELDPLKIRKSVRKDLNLFQLCQFNPKHFNMVSIQNFWLILAQYC</sequence>
<feature type="transmembrane region" description="Helical" evidence="1">
    <location>
        <begin position="25"/>
        <end position="45"/>
    </location>
</feature>
<dbReference type="EMBL" id="JBJKBG010000001">
    <property type="protein sequence ID" value="KAL3752546.1"/>
    <property type="molecule type" value="Genomic_DNA"/>
</dbReference>
<organism evidence="2 3">
    <name type="scientific">Eucalyptus globulus</name>
    <name type="common">Tasmanian blue gum</name>
    <dbReference type="NCBI Taxonomy" id="34317"/>
    <lineage>
        <taxon>Eukaryota</taxon>
        <taxon>Viridiplantae</taxon>
        <taxon>Streptophyta</taxon>
        <taxon>Embryophyta</taxon>
        <taxon>Tracheophyta</taxon>
        <taxon>Spermatophyta</taxon>
        <taxon>Magnoliopsida</taxon>
        <taxon>eudicotyledons</taxon>
        <taxon>Gunneridae</taxon>
        <taxon>Pentapetalae</taxon>
        <taxon>rosids</taxon>
        <taxon>malvids</taxon>
        <taxon>Myrtales</taxon>
        <taxon>Myrtaceae</taxon>
        <taxon>Myrtoideae</taxon>
        <taxon>Eucalypteae</taxon>
        <taxon>Eucalyptus</taxon>
    </lineage>
</organism>
<gene>
    <name evidence="2" type="ORF">ACJRO7_000022</name>
</gene>
<protein>
    <recommendedName>
        <fullName evidence="4">PGG domain-containing protein</fullName>
    </recommendedName>
</protein>
<dbReference type="Proteomes" id="UP001634007">
    <property type="component" value="Unassembled WGS sequence"/>
</dbReference>
<keyword evidence="1" id="KW-0472">Membrane</keyword>
<reference evidence="2 3" key="1">
    <citation type="submission" date="2024-11" db="EMBL/GenBank/DDBJ databases">
        <title>Chromosome-level genome assembly of Eucalyptus globulus Labill. provides insights into its genome evolution.</title>
        <authorList>
            <person name="Li X."/>
        </authorList>
    </citation>
    <scope>NUCLEOTIDE SEQUENCE [LARGE SCALE GENOMIC DNA]</scope>
    <source>
        <strain evidence="2">CL2024</strain>
        <tissue evidence="2">Fresh tender leaves</tissue>
    </source>
</reference>
<proteinExistence type="predicted"/>
<dbReference type="AlphaFoldDB" id="A0ABD3LQF8"/>